<dbReference type="Gene3D" id="1.25.10.10">
    <property type="entry name" value="Leucine-rich Repeat Variant"/>
    <property type="match status" value="1"/>
</dbReference>
<protein>
    <submittedName>
        <fullName evidence="4">Uncharacterized protein</fullName>
    </submittedName>
</protein>
<organism evidence="4">
    <name type="scientific">Neobodo designis</name>
    <name type="common">Flagellated protozoan</name>
    <name type="synonym">Bodo designis</name>
    <dbReference type="NCBI Taxonomy" id="312471"/>
    <lineage>
        <taxon>Eukaryota</taxon>
        <taxon>Discoba</taxon>
        <taxon>Euglenozoa</taxon>
        <taxon>Kinetoplastea</taxon>
        <taxon>Metakinetoplastina</taxon>
        <taxon>Neobodonida</taxon>
        <taxon>Neobodo</taxon>
    </lineage>
</organism>
<evidence type="ECO:0000313" key="4">
    <source>
        <dbReference type="EMBL" id="CAD9132695.1"/>
    </source>
</evidence>
<dbReference type="GO" id="GO:0005829">
    <property type="term" value="C:cytosol"/>
    <property type="evidence" value="ECO:0007669"/>
    <property type="project" value="TreeGrafter"/>
</dbReference>
<dbReference type="GO" id="GO:0019888">
    <property type="term" value="F:protein phosphatase regulator activity"/>
    <property type="evidence" value="ECO:0007669"/>
    <property type="project" value="TreeGrafter"/>
</dbReference>
<dbReference type="PANTHER" id="PTHR10648:SF23">
    <property type="entry name" value="PHOSPHATASE 2A REGULATORY SUBUNIT, PUTATIVE-RELATED"/>
    <property type="match status" value="1"/>
</dbReference>
<evidence type="ECO:0000256" key="3">
    <source>
        <dbReference type="SAM" id="MobiDB-lite"/>
    </source>
</evidence>
<keyword evidence="1" id="KW-0677">Repeat</keyword>
<feature type="compositionally biased region" description="Low complexity" evidence="3">
    <location>
        <begin position="613"/>
        <end position="635"/>
    </location>
</feature>
<feature type="region of interest" description="Disordered" evidence="3">
    <location>
        <begin position="568"/>
        <end position="645"/>
    </location>
</feature>
<evidence type="ECO:0000256" key="1">
    <source>
        <dbReference type="ARBA" id="ARBA00022737"/>
    </source>
</evidence>
<feature type="compositionally biased region" description="Polar residues" evidence="3">
    <location>
        <begin position="568"/>
        <end position="594"/>
    </location>
</feature>
<dbReference type="PANTHER" id="PTHR10648">
    <property type="entry name" value="SERINE/THREONINE-PROTEIN PHOSPHATASE PP2A 65 KDA REGULATORY SUBUNIT"/>
    <property type="match status" value="1"/>
</dbReference>
<proteinExistence type="predicted"/>
<dbReference type="GO" id="GO:0005634">
    <property type="term" value="C:nucleus"/>
    <property type="evidence" value="ECO:0007669"/>
    <property type="project" value="TreeGrafter"/>
</dbReference>
<evidence type="ECO:0000256" key="2">
    <source>
        <dbReference type="PROSITE-ProRule" id="PRU00103"/>
    </source>
</evidence>
<reference evidence="4" key="1">
    <citation type="submission" date="2021-01" db="EMBL/GenBank/DDBJ databases">
        <authorList>
            <person name="Corre E."/>
            <person name="Pelletier E."/>
            <person name="Niang G."/>
            <person name="Scheremetjew M."/>
            <person name="Finn R."/>
            <person name="Kale V."/>
            <person name="Holt S."/>
            <person name="Cochrane G."/>
            <person name="Meng A."/>
            <person name="Brown T."/>
            <person name="Cohen L."/>
        </authorList>
    </citation>
    <scope>NUCLEOTIDE SEQUENCE</scope>
    <source>
        <strain evidence="4">CCAP 1951/1</strain>
    </source>
</reference>
<dbReference type="AlphaFoldDB" id="A0A7S1MIK9"/>
<accession>A0A7S1MIK9</accession>
<dbReference type="InterPro" id="IPR021133">
    <property type="entry name" value="HEAT_type_2"/>
</dbReference>
<dbReference type="EMBL" id="HBGF01034833">
    <property type="protein sequence ID" value="CAD9132695.1"/>
    <property type="molecule type" value="Transcribed_RNA"/>
</dbReference>
<dbReference type="GO" id="GO:0000159">
    <property type="term" value="C:protein phosphatase type 2A complex"/>
    <property type="evidence" value="ECO:0007669"/>
    <property type="project" value="TreeGrafter"/>
</dbReference>
<sequence length="720" mass="76787">MSEAFPKGELLVDVEEDVPEVPLRPDGTLDVSDVDIGERAIRSAFVAQLPDLCHRYGAAGTIAELVPLMRDACQYDDAAINIANVLTEIGNVLLSSRSDNDGDAASPRTSEVPRPFTALLDVLRDLFVNVDLRVGAVAARVAVALARAGGDDPATLKSFVDTACELAAQHDAVSSRCAAARMLAAAHDYARIMAAISPETPKAQQRRAARARSLFAELVRDSSTAVRRAAAAGIGEWLAVGQAEPSADLVYDVQAWTTELIKDRLQDSVRYAALPHIVSLARLGDRGIAQAMVKLAQAAARDVSWRVRWTAAQHIVPLLQAHEGAASAMLDSIGGLARDEEVEVRSCVAQSLGLVAPLLPPHDISAKIVPLAVAFAAEEEIKVRAAVAGSLCDICRAGSDTDAKQLIELVETLIGDGADAVQFNVLRSLPALKDRLTDVVVMNRISALLLRVSQVSVSRWRVRERVAEQLRHLAPYVDTDNSGAFESMLHSLLRDPVAAVRATAMASLPPVASRFGPRWTRVHIGRFAQDLREADGYRERHLYVQVLEAMLPFAVVNTTANSLLHPSGSSDAIVGSPQSATTADPQTRSRAQSTRPDDDPPASRGASGFPNVASDLLSGSASSATTPPPLSQSQTNPHPQEKDLSPFWRGIADDVRSLARDKVPNVRLAVCRWLHSPGSAHVPQLSGIFAEVGETLASDADGMVRAASTDGGRAPEATPY</sequence>
<dbReference type="PROSITE" id="PS50077">
    <property type="entry name" value="HEAT_REPEAT"/>
    <property type="match status" value="1"/>
</dbReference>
<dbReference type="InterPro" id="IPR051023">
    <property type="entry name" value="PP2A_Regulatory_Subunit_A"/>
</dbReference>
<dbReference type="SUPFAM" id="SSF48371">
    <property type="entry name" value="ARM repeat"/>
    <property type="match status" value="1"/>
</dbReference>
<dbReference type="InterPro" id="IPR016024">
    <property type="entry name" value="ARM-type_fold"/>
</dbReference>
<feature type="repeat" description="HEAT" evidence="2">
    <location>
        <begin position="329"/>
        <end position="367"/>
    </location>
</feature>
<name>A0A7S1MIK9_NEODS</name>
<gene>
    <name evidence="4" type="ORF">NDES1114_LOCUS23362</name>
</gene>
<dbReference type="InterPro" id="IPR011989">
    <property type="entry name" value="ARM-like"/>
</dbReference>